<reference evidence="2" key="1">
    <citation type="submission" date="2018-04" db="EMBL/GenBank/DDBJ databases">
        <title>Transcriptome of Schizaphis graminum biotype I.</title>
        <authorList>
            <person name="Scully E.D."/>
            <person name="Geib S.M."/>
            <person name="Palmer N.A."/>
            <person name="Koch K."/>
            <person name="Bradshaw J."/>
            <person name="Heng-Moss T."/>
            <person name="Sarath G."/>
        </authorList>
    </citation>
    <scope>NUCLEOTIDE SEQUENCE</scope>
</reference>
<keyword evidence="1" id="KW-0472">Membrane</keyword>
<name>A0A2S2NMR6_SCHGA</name>
<feature type="transmembrane region" description="Helical" evidence="1">
    <location>
        <begin position="59"/>
        <end position="79"/>
    </location>
</feature>
<proteinExistence type="predicted"/>
<sequence length="140" mass="16354">MRAICRRLLCWLNCRGSRYQARLRAVPSLSSLCLFYSLQLRVRYFTCFPTRSSAQKPRFLRVFSRAVLCSAAILTRYVVILSRPLLHVSQSLLHSSSLCVYTILTVVTQFVARRLYYINCCCTVRRSTYINCCYTVRRSK</sequence>
<evidence type="ECO:0000313" key="2">
    <source>
        <dbReference type="EMBL" id="MBY18242.1"/>
    </source>
</evidence>
<dbReference type="EMBL" id="GGMR01005623">
    <property type="protein sequence ID" value="MBY18242.1"/>
    <property type="molecule type" value="Transcribed_RNA"/>
</dbReference>
<evidence type="ECO:0000256" key="1">
    <source>
        <dbReference type="SAM" id="Phobius"/>
    </source>
</evidence>
<organism evidence="2">
    <name type="scientific">Schizaphis graminum</name>
    <name type="common">Green bug aphid</name>
    <dbReference type="NCBI Taxonomy" id="13262"/>
    <lineage>
        <taxon>Eukaryota</taxon>
        <taxon>Metazoa</taxon>
        <taxon>Ecdysozoa</taxon>
        <taxon>Arthropoda</taxon>
        <taxon>Hexapoda</taxon>
        <taxon>Insecta</taxon>
        <taxon>Pterygota</taxon>
        <taxon>Neoptera</taxon>
        <taxon>Paraneoptera</taxon>
        <taxon>Hemiptera</taxon>
        <taxon>Sternorrhyncha</taxon>
        <taxon>Aphidomorpha</taxon>
        <taxon>Aphidoidea</taxon>
        <taxon>Aphididae</taxon>
        <taxon>Aphidini</taxon>
        <taxon>Schizaphis</taxon>
    </lineage>
</organism>
<keyword evidence="1" id="KW-1133">Transmembrane helix</keyword>
<gene>
    <name evidence="2" type="ORF">g.86883</name>
</gene>
<keyword evidence="1" id="KW-0812">Transmembrane</keyword>
<feature type="transmembrane region" description="Helical" evidence="1">
    <location>
        <begin position="91"/>
        <end position="112"/>
    </location>
</feature>
<dbReference type="AlphaFoldDB" id="A0A2S2NMR6"/>
<accession>A0A2S2NMR6</accession>
<protein>
    <submittedName>
        <fullName evidence="2">Uncharacterized protein</fullName>
    </submittedName>
</protein>